<evidence type="ECO:0000259" key="7">
    <source>
        <dbReference type="PROSITE" id="PS50835"/>
    </source>
</evidence>
<dbReference type="PANTHER" id="PTHR24369">
    <property type="entry name" value="ANTIGEN BSP, PUTATIVE-RELATED"/>
    <property type="match status" value="1"/>
</dbReference>
<proteinExistence type="predicted"/>
<dbReference type="GO" id="GO:0005886">
    <property type="term" value="C:plasma membrane"/>
    <property type="evidence" value="ECO:0007669"/>
    <property type="project" value="TreeGrafter"/>
</dbReference>
<dbReference type="PANTHER" id="PTHR24369:SF210">
    <property type="entry name" value="CHAOPTIN-RELATED"/>
    <property type="match status" value="1"/>
</dbReference>
<feature type="domain" description="Ig-like" evidence="7">
    <location>
        <begin position="290"/>
        <end position="381"/>
    </location>
</feature>
<keyword evidence="6" id="KW-1133">Transmembrane helix</keyword>
<dbReference type="STRING" id="6573.A0A210PL74"/>
<evidence type="ECO:0000313" key="9">
    <source>
        <dbReference type="Proteomes" id="UP000242188"/>
    </source>
</evidence>
<feature type="compositionally biased region" description="Polar residues" evidence="5">
    <location>
        <begin position="407"/>
        <end position="417"/>
    </location>
</feature>
<dbReference type="SMART" id="SM00409">
    <property type="entry name" value="IG"/>
    <property type="match status" value="1"/>
</dbReference>
<dbReference type="Pfam" id="PF13855">
    <property type="entry name" value="LRR_8"/>
    <property type="match status" value="2"/>
</dbReference>
<comment type="caution">
    <text evidence="8">The sequence shown here is derived from an EMBL/GenBank/DDBJ whole genome shotgun (WGS) entry which is preliminary data.</text>
</comment>
<dbReference type="SUPFAM" id="SSF48726">
    <property type="entry name" value="Immunoglobulin"/>
    <property type="match status" value="1"/>
</dbReference>
<dbReference type="Gene3D" id="2.60.40.10">
    <property type="entry name" value="Immunoglobulins"/>
    <property type="match status" value="1"/>
</dbReference>
<gene>
    <name evidence="8" type="ORF">KP79_PYT12402</name>
</gene>
<evidence type="ECO:0000256" key="6">
    <source>
        <dbReference type="SAM" id="Phobius"/>
    </source>
</evidence>
<dbReference type="InterPro" id="IPR007110">
    <property type="entry name" value="Ig-like_dom"/>
</dbReference>
<feature type="compositionally biased region" description="Polar residues" evidence="5">
    <location>
        <begin position="439"/>
        <end position="448"/>
    </location>
</feature>
<keyword evidence="9" id="KW-1185">Reference proteome</keyword>
<evidence type="ECO:0000256" key="3">
    <source>
        <dbReference type="ARBA" id="ARBA00022737"/>
    </source>
</evidence>
<dbReference type="InterPro" id="IPR036179">
    <property type="entry name" value="Ig-like_dom_sf"/>
</dbReference>
<dbReference type="InterPro" id="IPR001611">
    <property type="entry name" value="Leu-rich_rpt"/>
</dbReference>
<evidence type="ECO:0000256" key="5">
    <source>
        <dbReference type="SAM" id="MobiDB-lite"/>
    </source>
</evidence>
<dbReference type="SMART" id="SM00369">
    <property type="entry name" value="LRR_TYP"/>
    <property type="match status" value="6"/>
</dbReference>
<feature type="compositionally biased region" description="Low complexity" evidence="5">
    <location>
        <begin position="385"/>
        <end position="406"/>
    </location>
</feature>
<keyword evidence="4" id="KW-1015">Disulfide bond</keyword>
<keyword evidence="2" id="KW-0732">Signal</keyword>
<dbReference type="InterPro" id="IPR003599">
    <property type="entry name" value="Ig_sub"/>
</dbReference>
<keyword evidence="6" id="KW-0812">Transmembrane</keyword>
<dbReference type="Pfam" id="PF13927">
    <property type="entry name" value="Ig_3"/>
    <property type="match status" value="1"/>
</dbReference>
<dbReference type="InterPro" id="IPR032675">
    <property type="entry name" value="LRR_dom_sf"/>
</dbReference>
<dbReference type="OrthoDB" id="8948968at2759"/>
<evidence type="ECO:0000256" key="2">
    <source>
        <dbReference type="ARBA" id="ARBA00022729"/>
    </source>
</evidence>
<name>A0A210PL74_MIZYE</name>
<dbReference type="SUPFAM" id="SSF52058">
    <property type="entry name" value="L domain-like"/>
    <property type="match status" value="1"/>
</dbReference>
<evidence type="ECO:0000256" key="4">
    <source>
        <dbReference type="ARBA" id="ARBA00023157"/>
    </source>
</evidence>
<keyword evidence="1" id="KW-0433">Leucine-rich repeat</keyword>
<accession>A0A210PL74</accession>
<feature type="transmembrane region" description="Helical" evidence="6">
    <location>
        <begin position="494"/>
        <end position="516"/>
    </location>
</feature>
<sequence>MHKDILRALLNVTIYLIMMNICFTSGSYVCPTMCRCQFNVIVSCDAGLQTIPKDISELTKSLHLAGNVTLQNSFKRVRPADLPNMSELRHISFSFSEIEALDDYTFSNFKELRQLRLNHNNIQQIGPKTFAGLSKLEVLDLSGNLGIKISDGTFRDLPLLQELYIGEINLQELDVNVFHGLTRLKVLDIHGNSIKHLGELHMNLFPNLNVLDISSNSLIALDEQVWEFISKLQTLYIGGNSWECNCNMKILKSHPSLRNITDAIICDGPSPLQYIPLSRVAGSDLKCQPPKIIDCDKIQTHIKLGDTLTMSCNITGDPFPFIEWKTPRKSLLYPYNTTLGSLSVYENGSLHVMSTSLLDSGMWTLKISNSEGMVKRNFSVDVQATETTTNPPSTTDTTTRLHVTLTPSPTKLQATTVQKDKKPQTAGKHSTPRKPTSAVPISSTSQTFSAKTKSLKQISIKMTPVISQPSQQPIPDFGQTDQGSTEAAWGSTGIIVASVAGGCSLIPITSLLILLFKYISAKKKVGTAVTEDTGSTSHWRLESV</sequence>
<dbReference type="Proteomes" id="UP000242188">
    <property type="component" value="Unassembled WGS sequence"/>
</dbReference>
<keyword evidence="6" id="KW-0472">Membrane</keyword>
<organism evidence="8 9">
    <name type="scientific">Mizuhopecten yessoensis</name>
    <name type="common">Japanese scallop</name>
    <name type="synonym">Patinopecten yessoensis</name>
    <dbReference type="NCBI Taxonomy" id="6573"/>
    <lineage>
        <taxon>Eukaryota</taxon>
        <taxon>Metazoa</taxon>
        <taxon>Spiralia</taxon>
        <taxon>Lophotrochozoa</taxon>
        <taxon>Mollusca</taxon>
        <taxon>Bivalvia</taxon>
        <taxon>Autobranchia</taxon>
        <taxon>Pteriomorphia</taxon>
        <taxon>Pectinida</taxon>
        <taxon>Pectinoidea</taxon>
        <taxon>Pectinidae</taxon>
        <taxon>Mizuhopecten</taxon>
    </lineage>
</organism>
<protein>
    <submittedName>
        <fullName evidence="8">Leucine-rich repeat and fibronectin type-III domain-containing protein 5</fullName>
    </submittedName>
</protein>
<feature type="transmembrane region" description="Helical" evidence="6">
    <location>
        <begin position="12"/>
        <end position="29"/>
    </location>
</feature>
<dbReference type="EMBL" id="NEDP02005593">
    <property type="protein sequence ID" value="OWF37242.1"/>
    <property type="molecule type" value="Genomic_DNA"/>
</dbReference>
<dbReference type="PROSITE" id="PS51450">
    <property type="entry name" value="LRR"/>
    <property type="match status" value="2"/>
</dbReference>
<feature type="region of interest" description="Disordered" evidence="5">
    <location>
        <begin position="384"/>
        <end position="448"/>
    </location>
</feature>
<evidence type="ECO:0000313" key="8">
    <source>
        <dbReference type="EMBL" id="OWF37242.1"/>
    </source>
</evidence>
<dbReference type="InterPro" id="IPR003591">
    <property type="entry name" value="Leu-rich_rpt_typical-subtyp"/>
</dbReference>
<reference evidence="8 9" key="1">
    <citation type="journal article" date="2017" name="Nat. Ecol. Evol.">
        <title>Scallop genome provides insights into evolution of bilaterian karyotype and development.</title>
        <authorList>
            <person name="Wang S."/>
            <person name="Zhang J."/>
            <person name="Jiao W."/>
            <person name="Li J."/>
            <person name="Xun X."/>
            <person name="Sun Y."/>
            <person name="Guo X."/>
            <person name="Huan P."/>
            <person name="Dong B."/>
            <person name="Zhang L."/>
            <person name="Hu X."/>
            <person name="Sun X."/>
            <person name="Wang J."/>
            <person name="Zhao C."/>
            <person name="Wang Y."/>
            <person name="Wang D."/>
            <person name="Huang X."/>
            <person name="Wang R."/>
            <person name="Lv J."/>
            <person name="Li Y."/>
            <person name="Zhang Z."/>
            <person name="Liu B."/>
            <person name="Lu W."/>
            <person name="Hui Y."/>
            <person name="Liang J."/>
            <person name="Zhou Z."/>
            <person name="Hou R."/>
            <person name="Li X."/>
            <person name="Liu Y."/>
            <person name="Li H."/>
            <person name="Ning X."/>
            <person name="Lin Y."/>
            <person name="Zhao L."/>
            <person name="Xing Q."/>
            <person name="Dou J."/>
            <person name="Li Y."/>
            <person name="Mao J."/>
            <person name="Guo H."/>
            <person name="Dou H."/>
            <person name="Li T."/>
            <person name="Mu C."/>
            <person name="Jiang W."/>
            <person name="Fu Q."/>
            <person name="Fu X."/>
            <person name="Miao Y."/>
            <person name="Liu J."/>
            <person name="Yu Q."/>
            <person name="Li R."/>
            <person name="Liao H."/>
            <person name="Li X."/>
            <person name="Kong Y."/>
            <person name="Jiang Z."/>
            <person name="Chourrout D."/>
            <person name="Li R."/>
            <person name="Bao Z."/>
        </authorList>
    </citation>
    <scope>NUCLEOTIDE SEQUENCE [LARGE SCALE GENOMIC DNA]</scope>
    <source>
        <strain evidence="8 9">PY_sf001</strain>
    </source>
</reference>
<dbReference type="InterPro" id="IPR013783">
    <property type="entry name" value="Ig-like_fold"/>
</dbReference>
<evidence type="ECO:0000256" key="1">
    <source>
        <dbReference type="ARBA" id="ARBA00022614"/>
    </source>
</evidence>
<dbReference type="PROSITE" id="PS50835">
    <property type="entry name" value="IG_LIKE"/>
    <property type="match status" value="1"/>
</dbReference>
<dbReference type="AlphaFoldDB" id="A0A210PL74"/>
<keyword evidence="3" id="KW-0677">Repeat</keyword>
<dbReference type="Gene3D" id="3.80.10.10">
    <property type="entry name" value="Ribonuclease Inhibitor"/>
    <property type="match status" value="2"/>
</dbReference>
<dbReference type="InterPro" id="IPR050541">
    <property type="entry name" value="LRR_TM_domain-containing"/>
</dbReference>